<sequence>MIGMIGLDRRTGQLISGLDHLRQSIEDILSTPLGSRRMRPEYGSKLRRFVDLPVNDGWKSAVQAEVASTLGRWEPRLKLGRVRAVAILDGRITFELTGQYLGSDVTLEVSA</sequence>
<dbReference type="SUPFAM" id="SSF160719">
    <property type="entry name" value="gpW/gp25-like"/>
    <property type="match status" value="1"/>
</dbReference>
<dbReference type="Gene3D" id="3.10.450.40">
    <property type="match status" value="1"/>
</dbReference>
<protein>
    <recommendedName>
        <fullName evidence="1">IraD/Gp25-like domain-containing protein</fullName>
    </recommendedName>
</protein>
<dbReference type="AlphaFoldDB" id="A0A1H4SCA6"/>
<dbReference type="Pfam" id="PF04965">
    <property type="entry name" value="GPW_gp25"/>
    <property type="match status" value="1"/>
</dbReference>
<name>A0A1H4SCA6_PSEJE</name>
<proteinExistence type="predicted"/>
<dbReference type="EMBL" id="FNTC01000002">
    <property type="protein sequence ID" value="SEC41895.1"/>
    <property type="molecule type" value="Genomic_DNA"/>
</dbReference>
<evidence type="ECO:0000259" key="1">
    <source>
        <dbReference type="Pfam" id="PF04965"/>
    </source>
</evidence>
<feature type="domain" description="IraD/Gp25-like" evidence="1">
    <location>
        <begin position="17"/>
        <end position="99"/>
    </location>
</feature>
<keyword evidence="3" id="KW-1185">Reference proteome</keyword>
<organism evidence="2 3">
    <name type="scientific">Pseudomonas jessenii</name>
    <dbReference type="NCBI Taxonomy" id="77298"/>
    <lineage>
        <taxon>Bacteria</taxon>
        <taxon>Pseudomonadati</taxon>
        <taxon>Pseudomonadota</taxon>
        <taxon>Gammaproteobacteria</taxon>
        <taxon>Pseudomonadales</taxon>
        <taxon>Pseudomonadaceae</taxon>
        <taxon>Pseudomonas</taxon>
    </lineage>
</organism>
<reference evidence="3" key="1">
    <citation type="submission" date="2016-10" db="EMBL/GenBank/DDBJ databases">
        <authorList>
            <person name="Varghese N."/>
            <person name="Submissions S."/>
        </authorList>
    </citation>
    <scope>NUCLEOTIDE SEQUENCE [LARGE SCALE GENOMIC DNA]</scope>
    <source>
        <strain evidence="3">BS3660</strain>
    </source>
</reference>
<evidence type="ECO:0000313" key="3">
    <source>
        <dbReference type="Proteomes" id="UP000198542"/>
    </source>
</evidence>
<accession>A0A1H4SCA6</accession>
<dbReference type="InterPro" id="IPR007048">
    <property type="entry name" value="IraD/Gp25-like"/>
</dbReference>
<evidence type="ECO:0000313" key="2">
    <source>
        <dbReference type="EMBL" id="SEC41895.1"/>
    </source>
</evidence>
<dbReference type="Proteomes" id="UP000198542">
    <property type="component" value="Unassembled WGS sequence"/>
</dbReference>
<gene>
    <name evidence="2" type="ORF">SAMN04490187_4296</name>
</gene>